<evidence type="ECO:0000256" key="1">
    <source>
        <dbReference type="ARBA" id="ARBA00022468"/>
    </source>
</evidence>
<dbReference type="GO" id="GO:0000139">
    <property type="term" value="C:Golgi membrane"/>
    <property type="evidence" value="ECO:0007669"/>
    <property type="project" value="GOC"/>
</dbReference>
<dbReference type="InterPro" id="IPR038508">
    <property type="entry name" value="ArfGAP_dom_sf"/>
</dbReference>
<feature type="region of interest" description="Disordered" evidence="6">
    <location>
        <begin position="185"/>
        <end position="238"/>
    </location>
</feature>
<dbReference type="EMBL" id="QUTB01005909">
    <property type="protein sequence ID" value="RHY52659.1"/>
    <property type="molecule type" value="Genomic_DNA"/>
</dbReference>
<keyword evidence="2" id="KW-0479">Metal-binding</keyword>
<dbReference type="PRINTS" id="PR00405">
    <property type="entry name" value="REVINTRACTNG"/>
</dbReference>
<reference evidence="8 9" key="1">
    <citation type="submission" date="2018-08" db="EMBL/GenBank/DDBJ databases">
        <title>Aphanomyces genome sequencing and annotation.</title>
        <authorList>
            <person name="Minardi D."/>
            <person name="Oidtmann B."/>
            <person name="Van Der Giezen M."/>
            <person name="Studholme D.J."/>
        </authorList>
    </citation>
    <scope>NUCLEOTIDE SEQUENCE [LARGE SCALE GENOMIC DNA]</scope>
    <source>
        <strain evidence="8 9">Si</strain>
    </source>
</reference>
<sequence length="419" mass="44855">MAATYVTHEIRDNFFHAQRSVAANKMCFDCERRSPMWATVSFGTFMCLDCSGYHRRMGVHVSFVRSTDMDEWTEEQLLLMQLGGNSEARKFFKQHGVSDMMNIDEKYKSKAATLYKAQLSKKVQAAKFDSSPFAAATATKGKPTDEFGLDNLAKLVGTGEVPTIANAYTARSVAAAVSVPDTIAPPAAPGQLQIRPTVTLGGDSSGPSSSAAGGLGGGSTITSKLSSRKAGGAGGARKATRLGATKVKSNFDDFDSIPFENAKPAVAAAAAAPSLSKQIDDDEALARAMQQADEYVALGRSFSQHASVQQQQHTTAPSTESLNKYKNSKSISSDNFFAAEHGSVDHDKIRQFSGSQSISSDMYYGDGRARSASTEASDQAAYQLEQLKSQVSEKAQQVFIVTKNSISSQLVTWHSSSRA</sequence>
<name>A0A418BT16_APHAT</name>
<dbReference type="GO" id="GO:0005096">
    <property type="term" value="F:GTPase activator activity"/>
    <property type="evidence" value="ECO:0007669"/>
    <property type="project" value="UniProtKB-KW"/>
</dbReference>
<organism evidence="8 9">
    <name type="scientific">Aphanomyces astaci</name>
    <name type="common">Crayfish plague agent</name>
    <dbReference type="NCBI Taxonomy" id="112090"/>
    <lineage>
        <taxon>Eukaryota</taxon>
        <taxon>Sar</taxon>
        <taxon>Stramenopiles</taxon>
        <taxon>Oomycota</taxon>
        <taxon>Saprolegniomycetes</taxon>
        <taxon>Saprolegniales</taxon>
        <taxon>Verrucalvaceae</taxon>
        <taxon>Aphanomyces</taxon>
    </lineage>
</organism>
<proteinExistence type="predicted"/>
<dbReference type="SUPFAM" id="SSF57863">
    <property type="entry name" value="ArfGap/RecO-like zinc finger"/>
    <property type="match status" value="1"/>
</dbReference>
<comment type="caution">
    <text evidence="8">The sequence shown here is derived from an EMBL/GenBank/DDBJ whole genome shotgun (WGS) entry which is preliminary data.</text>
</comment>
<dbReference type="InterPro" id="IPR001164">
    <property type="entry name" value="ArfGAP_dom"/>
</dbReference>
<dbReference type="Pfam" id="PF01412">
    <property type="entry name" value="ArfGap"/>
    <property type="match status" value="1"/>
</dbReference>
<evidence type="ECO:0000256" key="2">
    <source>
        <dbReference type="ARBA" id="ARBA00022723"/>
    </source>
</evidence>
<protein>
    <recommendedName>
        <fullName evidence="7">Arf-GAP domain-containing protein</fullName>
    </recommendedName>
</protein>
<keyword evidence="4" id="KW-0862">Zinc</keyword>
<evidence type="ECO:0000313" key="9">
    <source>
        <dbReference type="Proteomes" id="UP000283543"/>
    </source>
</evidence>
<gene>
    <name evidence="8" type="ORF">DYB34_004438</name>
</gene>
<accession>A0A418BT16</accession>
<keyword evidence="3 5" id="KW-0863">Zinc-finger</keyword>
<evidence type="ECO:0000313" key="8">
    <source>
        <dbReference type="EMBL" id="RHY52659.1"/>
    </source>
</evidence>
<feature type="region of interest" description="Disordered" evidence="6">
    <location>
        <begin position="306"/>
        <end position="325"/>
    </location>
</feature>
<evidence type="ECO:0000256" key="4">
    <source>
        <dbReference type="ARBA" id="ARBA00022833"/>
    </source>
</evidence>
<evidence type="ECO:0000259" key="7">
    <source>
        <dbReference type="PROSITE" id="PS50115"/>
    </source>
</evidence>
<feature type="domain" description="Arf-GAP" evidence="7">
    <location>
        <begin position="12"/>
        <end position="130"/>
    </location>
</feature>
<evidence type="ECO:0000256" key="6">
    <source>
        <dbReference type="SAM" id="MobiDB-lite"/>
    </source>
</evidence>
<feature type="compositionally biased region" description="Low complexity" evidence="6">
    <location>
        <begin position="199"/>
        <end position="212"/>
    </location>
</feature>
<dbReference type="GO" id="GO:0008270">
    <property type="term" value="F:zinc ion binding"/>
    <property type="evidence" value="ECO:0007669"/>
    <property type="project" value="UniProtKB-KW"/>
</dbReference>
<dbReference type="AlphaFoldDB" id="A0A418BT16"/>
<keyword evidence="1" id="KW-0343">GTPase activation</keyword>
<evidence type="ECO:0000256" key="5">
    <source>
        <dbReference type="PROSITE-ProRule" id="PRU00288"/>
    </source>
</evidence>
<dbReference type="Gene3D" id="1.10.220.150">
    <property type="entry name" value="Arf GTPase activating protein"/>
    <property type="match status" value="1"/>
</dbReference>
<dbReference type="SMART" id="SM00105">
    <property type="entry name" value="ArfGap"/>
    <property type="match status" value="1"/>
</dbReference>
<dbReference type="PROSITE" id="PS50115">
    <property type="entry name" value="ARFGAP"/>
    <property type="match status" value="1"/>
</dbReference>
<dbReference type="PANTHER" id="PTHR45686:SF4">
    <property type="entry name" value="ADP-RIBOSYLATION FACTOR GTPASE ACTIVATING PROTEIN 3, ISOFORM H"/>
    <property type="match status" value="1"/>
</dbReference>
<dbReference type="CDD" id="cd08831">
    <property type="entry name" value="ArfGap_ArfGap2_3_like"/>
    <property type="match status" value="1"/>
</dbReference>
<evidence type="ECO:0000256" key="3">
    <source>
        <dbReference type="ARBA" id="ARBA00022771"/>
    </source>
</evidence>
<dbReference type="GO" id="GO:0048205">
    <property type="term" value="P:COPI coating of Golgi vesicle"/>
    <property type="evidence" value="ECO:0007669"/>
    <property type="project" value="TreeGrafter"/>
</dbReference>
<dbReference type="PANTHER" id="PTHR45686">
    <property type="entry name" value="ADP-RIBOSYLATION FACTOR GTPASE ACTIVATING PROTEIN 3, ISOFORM H-RELATED"/>
    <property type="match status" value="1"/>
</dbReference>
<dbReference type="VEuPathDB" id="FungiDB:H257_05904"/>
<dbReference type="Proteomes" id="UP000283543">
    <property type="component" value="Unassembled WGS sequence"/>
</dbReference>
<feature type="compositionally biased region" description="Low complexity" evidence="6">
    <location>
        <begin position="220"/>
        <end position="230"/>
    </location>
</feature>
<dbReference type="InterPro" id="IPR037278">
    <property type="entry name" value="ARFGAP/RecO"/>
</dbReference>